<comment type="caution">
    <text evidence="1">The sequence shown here is derived from an EMBL/GenBank/DDBJ whole genome shotgun (WGS) entry which is preliminary data.</text>
</comment>
<gene>
    <name evidence="1" type="ORF">L2E82_44125</name>
</gene>
<evidence type="ECO:0000313" key="1">
    <source>
        <dbReference type="EMBL" id="KAI3699688.1"/>
    </source>
</evidence>
<reference evidence="2" key="1">
    <citation type="journal article" date="2022" name="Mol. Ecol. Resour.">
        <title>The genomes of chicory, endive, great burdock and yacon provide insights into Asteraceae palaeo-polyploidization history and plant inulin production.</title>
        <authorList>
            <person name="Fan W."/>
            <person name="Wang S."/>
            <person name="Wang H."/>
            <person name="Wang A."/>
            <person name="Jiang F."/>
            <person name="Liu H."/>
            <person name="Zhao H."/>
            <person name="Xu D."/>
            <person name="Zhang Y."/>
        </authorList>
    </citation>
    <scope>NUCLEOTIDE SEQUENCE [LARGE SCALE GENOMIC DNA]</scope>
    <source>
        <strain evidence="2">cv. Punajuju</strain>
    </source>
</reference>
<keyword evidence="2" id="KW-1185">Reference proteome</keyword>
<sequence length="88" mass="10294">MSLIKRSRFIYISFCLGGQDVTYIYLHTNLINTGFKILYRKRTNQTLQENSPIRTLATDLHLHKSTLLQSSSTNIYNNLQFTIKILKK</sequence>
<protein>
    <submittedName>
        <fullName evidence="1">Uncharacterized protein</fullName>
    </submittedName>
</protein>
<name>A0ACB8ZPW0_CICIN</name>
<proteinExistence type="predicted"/>
<dbReference type="Proteomes" id="UP001055811">
    <property type="component" value="Linkage Group LG08"/>
</dbReference>
<dbReference type="EMBL" id="CM042016">
    <property type="protein sequence ID" value="KAI3699688.1"/>
    <property type="molecule type" value="Genomic_DNA"/>
</dbReference>
<organism evidence="1 2">
    <name type="scientific">Cichorium intybus</name>
    <name type="common">Chicory</name>
    <dbReference type="NCBI Taxonomy" id="13427"/>
    <lineage>
        <taxon>Eukaryota</taxon>
        <taxon>Viridiplantae</taxon>
        <taxon>Streptophyta</taxon>
        <taxon>Embryophyta</taxon>
        <taxon>Tracheophyta</taxon>
        <taxon>Spermatophyta</taxon>
        <taxon>Magnoliopsida</taxon>
        <taxon>eudicotyledons</taxon>
        <taxon>Gunneridae</taxon>
        <taxon>Pentapetalae</taxon>
        <taxon>asterids</taxon>
        <taxon>campanulids</taxon>
        <taxon>Asterales</taxon>
        <taxon>Asteraceae</taxon>
        <taxon>Cichorioideae</taxon>
        <taxon>Cichorieae</taxon>
        <taxon>Cichoriinae</taxon>
        <taxon>Cichorium</taxon>
    </lineage>
</organism>
<reference evidence="1 2" key="2">
    <citation type="journal article" date="2022" name="Mol. Ecol. Resour.">
        <title>The genomes of chicory, endive, great burdock and yacon provide insights into Asteraceae paleo-polyploidization history and plant inulin production.</title>
        <authorList>
            <person name="Fan W."/>
            <person name="Wang S."/>
            <person name="Wang H."/>
            <person name="Wang A."/>
            <person name="Jiang F."/>
            <person name="Liu H."/>
            <person name="Zhao H."/>
            <person name="Xu D."/>
            <person name="Zhang Y."/>
        </authorList>
    </citation>
    <scope>NUCLEOTIDE SEQUENCE [LARGE SCALE GENOMIC DNA]</scope>
    <source>
        <strain evidence="2">cv. Punajuju</strain>
        <tissue evidence="1">Leaves</tissue>
    </source>
</reference>
<accession>A0ACB8ZPW0</accession>
<evidence type="ECO:0000313" key="2">
    <source>
        <dbReference type="Proteomes" id="UP001055811"/>
    </source>
</evidence>